<dbReference type="Proteomes" id="UP000490922">
    <property type="component" value="Unassembled WGS sequence"/>
</dbReference>
<protein>
    <submittedName>
        <fullName evidence="2">DUF2490 domain-containing protein</fullName>
    </submittedName>
</protein>
<evidence type="ECO:0000313" key="3">
    <source>
        <dbReference type="Proteomes" id="UP000490922"/>
    </source>
</evidence>
<dbReference type="EMBL" id="WAEM01000003">
    <property type="protein sequence ID" value="KAB1156272.1"/>
    <property type="molecule type" value="Genomic_DNA"/>
</dbReference>
<feature type="signal peptide" evidence="1">
    <location>
        <begin position="1"/>
        <end position="18"/>
    </location>
</feature>
<evidence type="ECO:0000256" key="1">
    <source>
        <dbReference type="SAM" id="SignalP"/>
    </source>
</evidence>
<comment type="caution">
    <text evidence="2">The sequence shown here is derived from an EMBL/GenBank/DDBJ whole genome shotgun (WGS) entry which is preliminary data.</text>
</comment>
<organism evidence="2 3">
    <name type="scientific">Flavobacterium luteum</name>
    <dbReference type="NCBI Taxonomy" id="2026654"/>
    <lineage>
        <taxon>Bacteria</taxon>
        <taxon>Pseudomonadati</taxon>
        <taxon>Bacteroidota</taxon>
        <taxon>Flavobacteriia</taxon>
        <taxon>Flavobacteriales</taxon>
        <taxon>Flavobacteriaceae</taxon>
        <taxon>Flavobacterium</taxon>
    </lineage>
</organism>
<reference evidence="2 3" key="1">
    <citation type="submission" date="2019-09" db="EMBL/GenBank/DDBJ databases">
        <title>Flavobacterium sp. nov., isolated from glacier ice.</title>
        <authorList>
            <person name="Liu Q."/>
        </authorList>
    </citation>
    <scope>NUCLEOTIDE SEQUENCE [LARGE SCALE GENOMIC DNA]</scope>
    <source>
        <strain evidence="2 3">NBRC 112527</strain>
    </source>
</reference>
<sequence length="255" mass="30133">MKTLIIIFAFFSFLGVCAQNTRITDNNSIGWYTFNGTFKLNQKFGIHSEYQWRRDKLTTNWQQSLLRLGINYQLNPKIQLRLGYAWIETFPYGDIPINVFGKDFTEHRSFQMAAITDKISIVELSHRFMLEQRWVGRYTNTSLNTEDDYLYMNRFRYMFRVQVPLRGKAMSDKTPYFAIYDEIFIGFGKNVNENVFDQNRLGLIFGYRFNKALRIEAGYLNQILQLGREEKGRNVFQNNNGIIVNTAFNFDLGKK</sequence>
<evidence type="ECO:0000313" key="2">
    <source>
        <dbReference type="EMBL" id="KAB1156272.1"/>
    </source>
</evidence>
<proteinExistence type="predicted"/>
<name>A0A7J5AFC8_9FLAO</name>
<keyword evidence="3" id="KW-1185">Reference proteome</keyword>
<feature type="chain" id="PRO_5029786680" evidence="1">
    <location>
        <begin position="19"/>
        <end position="255"/>
    </location>
</feature>
<accession>A0A7J5AFC8</accession>
<gene>
    <name evidence="2" type="ORF">F6464_08750</name>
</gene>
<dbReference type="OrthoDB" id="1118734at2"/>
<dbReference type="AlphaFoldDB" id="A0A7J5AFC8"/>
<keyword evidence="1" id="KW-0732">Signal</keyword>
<dbReference type="RefSeq" id="WP_151107424.1">
    <property type="nucleotide sequence ID" value="NZ_WAEM01000003.1"/>
</dbReference>
<dbReference type="Pfam" id="PF10677">
    <property type="entry name" value="DUF2490"/>
    <property type="match status" value="1"/>
</dbReference>
<dbReference type="InterPro" id="IPR019619">
    <property type="entry name" value="DUF2490"/>
</dbReference>